<dbReference type="SUPFAM" id="SSF51182">
    <property type="entry name" value="RmlC-like cupins"/>
    <property type="match status" value="1"/>
</dbReference>
<feature type="domain" description="Mif2/CENP-C cupin" evidence="6">
    <location>
        <begin position="628"/>
        <end position="712"/>
    </location>
</feature>
<feature type="compositionally biased region" description="Acidic residues" evidence="5">
    <location>
        <begin position="92"/>
        <end position="107"/>
    </location>
</feature>
<dbReference type="InterPro" id="IPR025974">
    <property type="entry name" value="Mif2/CENP-C_cupin"/>
</dbReference>
<evidence type="ECO:0000256" key="5">
    <source>
        <dbReference type="SAM" id="MobiDB-lite"/>
    </source>
</evidence>
<feature type="region of interest" description="Disordered" evidence="5">
    <location>
        <begin position="549"/>
        <end position="576"/>
    </location>
</feature>
<dbReference type="InterPro" id="IPR011051">
    <property type="entry name" value="RmlC_Cupin_sf"/>
</dbReference>
<dbReference type="EMBL" id="JBBBZM010000129">
    <property type="protein sequence ID" value="KAL0633349.1"/>
    <property type="molecule type" value="Genomic_DNA"/>
</dbReference>
<feature type="compositionally biased region" description="Acidic residues" evidence="5">
    <location>
        <begin position="247"/>
        <end position="257"/>
    </location>
</feature>
<comment type="subcellular location">
    <subcellularLocation>
        <location evidence="1">Nucleus</location>
    </subcellularLocation>
</comment>
<dbReference type="CDD" id="cd06993">
    <property type="entry name" value="cupin_CENP-C_C"/>
    <property type="match status" value="1"/>
</dbReference>
<dbReference type="InterPro" id="IPR014710">
    <property type="entry name" value="RmlC-like_jellyroll"/>
</dbReference>
<evidence type="ECO:0000256" key="3">
    <source>
        <dbReference type="ARBA" id="ARBA00023125"/>
    </source>
</evidence>
<comment type="similarity">
    <text evidence="2">Belongs to the CENP-C/MIF2 family.</text>
</comment>
<feature type="compositionally biased region" description="Acidic residues" evidence="5">
    <location>
        <begin position="136"/>
        <end position="149"/>
    </location>
</feature>
<proteinExistence type="inferred from homology"/>
<organism evidence="7 8">
    <name type="scientific">Discina gigas</name>
    <dbReference type="NCBI Taxonomy" id="1032678"/>
    <lineage>
        <taxon>Eukaryota</taxon>
        <taxon>Fungi</taxon>
        <taxon>Dikarya</taxon>
        <taxon>Ascomycota</taxon>
        <taxon>Pezizomycotina</taxon>
        <taxon>Pezizomycetes</taxon>
        <taxon>Pezizales</taxon>
        <taxon>Discinaceae</taxon>
        <taxon>Discina</taxon>
    </lineage>
</organism>
<evidence type="ECO:0000256" key="4">
    <source>
        <dbReference type="ARBA" id="ARBA00023242"/>
    </source>
</evidence>
<feature type="compositionally biased region" description="Basic residues" evidence="5">
    <location>
        <begin position="325"/>
        <end position="334"/>
    </location>
</feature>
<feature type="compositionally biased region" description="Basic residues" evidence="5">
    <location>
        <begin position="549"/>
        <end position="564"/>
    </location>
</feature>
<evidence type="ECO:0000256" key="1">
    <source>
        <dbReference type="ARBA" id="ARBA00004123"/>
    </source>
</evidence>
<keyword evidence="8" id="KW-1185">Reference proteome</keyword>
<feature type="compositionally biased region" description="Basic and acidic residues" evidence="5">
    <location>
        <begin position="187"/>
        <end position="196"/>
    </location>
</feature>
<name>A0ABR3GBN5_9PEZI</name>
<keyword evidence="4" id="KW-0539">Nucleus</keyword>
<sequence length="731" mass="79749">MSPAPGSGSSTRITRVNGGSLSSSVEKEKAQAPALRGGGRAKVKPPLEQVAEEDPPTPVAKPVPVKKQKRGVLLSKKAAVGEKKAFSMDVVSSDDESMDEIEVEEEQNEGHATVKQDALDELPQIIDNSVVVMDDDTVMAEAEGEDSESLPDVIPPKPSKSKVKSAKSKPEPANFKVVPAKNPKTAPLDKGKEKEGAQPTKSKAGGAGKPTKGRIAEQQELNPSPVTKAKPAPRARGKKAPLVAPPDETDVEEEEEEPVRPPKSTQLNSKTAMKGKGKGKAVVRAESEPELAPPPPLRTGKGKGKGKAAVEEPEPAPPPLPKAKAAGKGKSRGKRVQEPEEIPESESEQEPVVIEEEEEGEEEEEDEQEDQPPKKRSRTAKERAPPKQKLSAKQTLSAKAKGKAPAAPPKEKPIRGTKKTARKAKEPSPELESFTPSSPPVPVRAKAKVNKATEAEASSSMPPPASQLVKKKSGQRTFKEPPPPPRTTTEDIDGIRRSNRSRFEPLAFWKNEKIIYSLGARGGKDDMRLPEVREVVRVESDPEDVMKKVRRQKRSYTGAKRKRSAKEDREEEEFEEEDWESRMVGGEVGVVRGYVKSYPPGHADGEEEVELAFSRNRIVTVEVANGDFTFVKTCTEEFFGTGMIEVPPGGIKRTKNSGKMHLVFYIISGKVEVRIGENSFRVRKGAQFMVPRGNLYSIQNPYDVQARMFFAQGCEVVAPEEEEDYEEGESE</sequence>
<feature type="region of interest" description="Disordered" evidence="5">
    <location>
        <begin position="136"/>
        <end position="498"/>
    </location>
</feature>
<gene>
    <name evidence="7" type="primary">MIF2</name>
    <name evidence="7" type="ORF">Q9L58_007785</name>
</gene>
<reference evidence="7 8" key="1">
    <citation type="submission" date="2024-02" db="EMBL/GenBank/DDBJ databases">
        <title>Discinaceae phylogenomics.</title>
        <authorList>
            <person name="Dirks A.C."/>
            <person name="James T.Y."/>
        </authorList>
    </citation>
    <scope>NUCLEOTIDE SEQUENCE [LARGE SCALE GENOMIC DNA]</scope>
    <source>
        <strain evidence="7 8">ACD0624</strain>
    </source>
</reference>
<comment type="caution">
    <text evidence="7">The sequence shown here is derived from an EMBL/GenBank/DDBJ whole genome shotgun (WGS) entry which is preliminary data.</text>
</comment>
<feature type="compositionally biased region" description="Basic and acidic residues" evidence="5">
    <location>
        <begin position="108"/>
        <end position="118"/>
    </location>
</feature>
<protein>
    <submittedName>
        <fullName evidence="7">Mitotic fidelity of chromosome transmission-protein</fullName>
    </submittedName>
</protein>
<accession>A0ABR3GBN5</accession>
<dbReference type="Gene3D" id="2.60.120.10">
    <property type="entry name" value="Jelly Rolls"/>
    <property type="match status" value="1"/>
</dbReference>
<feature type="compositionally biased region" description="Acidic residues" evidence="5">
    <location>
        <begin position="339"/>
        <end position="370"/>
    </location>
</feature>
<dbReference type="Proteomes" id="UP001447188">
    <property type="component" value="Unassembled WGS sequence"/>
</dbReference>
<feature type="region of interest" description="Disordered" evidence="5">
    <location>
        <begin position="1"/>
        <end position="71"/>
    </location>
</feature>
<evidence type="ECO:0000256" key="2">
    <source>
        <dbReference type="ARBA" id="ARBA00010291"/>
    </source>
</evidence>
<feature type="region of interest" description="Disordered" evidence="5">
    <location>
        <begin position="90"/>
        <end position="120"/>
    </location>
</feature>
<feature type="compositionally biased region" description="Polar residues" evidence="5">
    <location>
        <begin position="7"/>
        <end position="24"/>
    </location>
</feature>
<evidence type="ECO:0000313" key="7">
    <source>
        <dbReference type="EMBL" id="KAL0633349.1"/>
    </source>
</evidence>
<dbReference type="InterPro" id="IPR028386">
    <property type="entry name" value="CENP-C/Mif2/cnp3"/>
</dbReference>
<dbReference type="PANTHER" id="PTHR16684">
    <property type="entry name" value="CENTROMERE PROTEIN C"/>
    <property type="match status" value="1"/>
</dbReference>
<evidence type="ECO:0000313" key="8">
    <source>
        <dbReference type="Proteomes" id="UP001447188"/>
    </source>
</evidence>
<dbReference type="PANTHER" id="PTHR16684:SF11">
    <property type="entry name" value="CENTROMERE PROTEIN C"/>
    <property type="match status" value="1"/>
</dbReference>
<keyword evidence="3" id="KW-0238">DNA-binding</keyword>
<evidence type="ECO:0000259" key="6">
    <source>
        <dbReference type="Pfam" id="PF11699"/>
    </source>
</evidence>
<dbReference type="Pfam" id="PF11699">
    <property type="entry name" value="CENP-C_C"/>
    <property type="match status" value="1"/>
</dbReference>